<keyword evidence="1 3" id="KW-0808">Transferase</keyword>
<reference evidence="3 4" key="1">
    <citation type="submission" date="2018-08" db="EMBL/GenBank/DDBJ databases">
        <title>A genome reference for cultivated species of the human gut microbiota.</title>
        <authorList>
            <person name="Zou Y."/>
            <person name="Xue W."/>
            <person name="Luo G."/>
        </authorList>
    </citation>
    <scope>NUCLEOTIDE SEQUENCE [LARGE SCALE GENOMIC DNA]</scope>
    <source>
        <strain evidence="3 4">OF01-1</strain>
    </source>
</reference>
<organism evidence="3 4">
    <name type="scientific">Bacteroides fragilis</name>
    <dbReference type="NCBI Taxonomy" id="817"/>
    <lineage>
        <taxon>Bacteria</taxon>
        <taxon>Pseudomonadati</taxon>
        <taxon>Bacteroidota</taxon>
        <taxon>Bacteroidia</taxon>
        <taxon>Bacteroidales</taxon>
        <taxon>Bacteroidaceae</taxon>
        <taxon>Bacteroides</taxon>
    </lineage>
</organism>
<dbReference type="SUPFAM" id="SSF53756">
    <property type="entry name" value="UDP-Glycosyltransferase/glycogen phosphorylase"/>
    <property type="match status" value="1"/>
</dbReference>
<name>A0A413K0T0_BACFG</name>
<dbReference type="PANTHER" id="PTHR46401:SF2">
    <property type="entry name" value="GLYCOSYLTRANSFERASE WBBK-RELATED"/>
    <property type="match status" value="1"/>
</dbReference>
<dbReference type="GO" id="GO:0016757">
    <property type="term" value="F:glycosyltransferase activity"/>
    <property type="evidence" value="ECO:0007669"/>
    <property type="project" value="InterPro"/>
</dbReference>
<sequence>MKILLIAENPAGPFGGIERHCYNICKMFCSSEVEVQMASIESIENRTIFNKRFFKKKSLKRTIIDSNCDIVHVHGFANFTVWQSLLVALNVRKKVVYTPHFHPFNALEKPILGRLFFYVLLRPLLFKISTIVCINHEDFNFFSRYNKSTVLLPNWLFRNSSTVNVVERKKNMILFVGRNDSNKSPDYLLELPQNKYEIHCVTNDSTNLRNDFIIHNKLSDSELLKLYFQASLLVVPSRYEAFSYVVLEALNCGTPVLVSNRVRIVDHLQNVSGYTVFPYGDKSAFVASIDKAMNVKVNIDAIRNIFSEKKIQKSLYDIYKKVSSSQ</sequence>
<dbReference type="CDD" id="cd03801">
    <property type="entry name" value="GT4_PimA-like"/>
    <property type="match status" value="1"/>
</dbReference>
<dbReference type="Gene3D" id="3.40.50.2000">
    <property type="entry name" value="Glycogen Phosphorylase B"/>
    <property type="match status" value="2"/>
</dbReference>
<evidence type="ECO:0000313" key="3">
    <source>
        <dbReference type="EMBL" id="RGY69448.1"/>
    </source>
</evidence>
<accession>A0A413K0T0</accession>
<evidence type="ECO:0000313" key="4">
    <source>
        <dbReference type="Proteomes" id="UP000284614"/>
    </source>
</evidence>
<feature type="domain" description="Glycosyl transferase family 1" evidence="2">
    <location>
        <begin position="165"/>
        <end position="295"/>
    </location>
</feature>
<dbReference type="EMBL" id="QSDG01000006">
    <property type="protein sequence ID" value="RGY69448.1"/>
    <property type="molecule type" value="Genomic_DNA"/>
</dbReference>
<evidence type="ECO:0000259" key="2">
    <source>
        <dbReference type="Pfam" id="PF00534"/>
    </source>
</evidence>
<dbReference type="Pfam" id="PF00534">
    <property type="entry name" value="Glycos_transf_1"/>
    <property type="match status" value="1"/>
</dbReference>
<dbReference type="InterPro" id="IPR001296">
    <property type="entry name" value="Glyco_trans_1"/>
</dbReference>
<protein>
    <submittedName>
        <fullName evidence="3">Glycosyltransferase</fullName>
    </submittedName>
</protein>
<dbReference type="RefSeq" id="WP_005820487.1">
    <property type="nucleotide sequence ID" value="NZ_CP036539.1"/>
</dbReference>
<dbReference type="AlphaFoldDB" id="A0A413K0T0"/>
<gene>
    <name evidence="3" type="ORF">DXA27_08920</name>
</gene>
<dbReference type="Proteomes" id="UP000284614">
    <property type="component" value="Unassembled WGS sequence"/>
</dbReference>
<dbReference type="GO" id="GO:0009103">
    <property type="term" value="P:lipopolysaccharide biosynthetic process"/>
    <property type="evidence" value="ECO:0007669"/>
    <property type="project" value="TreeGrafter"/>
</dbReference>
<evidence type="ECO:0000256" key="1">
    <source>
        <dbReference type="ARBA" id="ARBA00022679"/>
    </source>
</evidence>
<dbReference type="PANTHER" id="PTHR46401">
    <property type="entry name" value="GLYCOSYLTRANSFERASE WBBK-RELATED"/>
    <property type="match status" value="1"/>
</dbReference>
<comment type="caution">
    <text evidence="3">The sequence shown here is derived from an EMBL/GenBank/DDBJ whole genome shotgun (WGS) entry which is preliminary data.</text>
</comment>
<proteinExistence type="predicted"/>